<dbReference type="Gene3D" id="3.40.50.2000">
    <property type="entry name" value="Glycogen Phosphorylase B"/>
    <property type="match status" value="2"/>
</dbReference>
<evidence type="ECO:0000259" key="4">
    <source>
        <dbReference type="Pfam" id="PF13439"/>
    </source>
</evidence>
<accession>A0ABD5SQB3</accession>
<dbReference type="CDD" id="cd03801">
    <property type="entry name" value="GT4_PimA-like"/>
    <property type="match status" value="1"/>
</dbReference>
<feature type="domain" description="Glycosyl transferase family 1" evidence="3">
    <location>
        <begin position="197"/>
        <end position="352"/>
    </location>
</feature>
<keyword evidence="6" id="KW-1185">Reference proteome</keyword>
<dbReference type="SUPFAM" id="SSF53756">
    <property type="entry name" value="UDP-Glycosyltransferase/glycogen phosphorylase"/>
    <property type="match status" value="1"/>
</dbReference>
<evidence type="ECO:0000256" key="2">
    <source>
        <dbReference type="ARBA" id="ARBA00022679"/>
    </source>
</evidence>
<reference evidence="5 6" key="1">
    <citation type="journal article" date="2019" name="Int. J. Syst. Evol. Microbiol.">
        <title>The Global Catalogue of Microorganisms (GCM) 10K type strain sequencing project: providing services to taxonomists for standard genome sequencing and annotation.</title>
        <authorList>
            <consortium name="The Broad Institute Genomics Platform"/>
            <consortium name="The Broad Institute Genome Sequencing Center for Infectious Disease"/>
            <person name="Wu L."/>
            <person name="Ma J."/>
        </authorList>
    </citation>
    <scope>NUCLEOTIDE SEQUENCE [LARGE SCALE GENOMIC DNA]</scope>
    <source>
        <strain evidence="5 6">LMG 29247</strain>
    </source>
</reference>
<dbReference type="Pfam" id="PF00534">
    <property type="entry name" value="Glycos_transf_1"/>
    <property type="match status" value="1"/>
</dbReference>
<dbReference type="Pfam" id="PF13439">
    <property type="entry name" value="Glyco_transf_4"/>
    <property type="match status" value="1"/>
</dbReference>
<evidence type="ECO:0000313" key="5">
    <source>
        <dbReference type="EMBL" id="MFC6767460.1"/>
    </source>
</evidence>
<dbReference type="RefSeq" id="WP_273740346.1">
    <property type="nucleotide sequence ID" value="NZ_JAQIVI010000380.1"/>
</dbReference>
<evidence type="ECO:0000313" key="6">
    <source>
        <dbReference type="Proteomes" id="UP001596383"/>
    </source>
</evidence>
<proteinExistence type="predicted"/>
<gene>
    <name evidence="5" type="ORF">ACFQE6_21460</name>
</gene>
<dbReference type="Proteomes" id="UP001596383">
    <property type="component" value="Unassembled WGS sequence"/>
</dbReference>
<evidence type="ECO:0000259" key="3">
    <source>
        <dbReference type="Pfam" id="PF00534"/>
    </source>
</evidence>
<feature type="domain" description="Glycosyltransferase subfamily 4-like N-terminal" evidence="4">
    <location>
        <begin position="23"/>
        <end position="187"/>
    </location>
</feature>
<protein>
    <submittedName>
        <fullName evidence="5">Glycosyltransferase family 4 protein</fullName>
        <ecNumber evidence="5">2.4.-.-</ecNumber>
    </submittedName>
</protein>
<dbReference type="InterPro" id="IPR001296">
    <property type="entry name" value="Glyco_trans_1"/>
</dbReference>
<dbReference type="PANTHER" id="PTHR12526">
    <property type="entry name" value="GLYCOSYLTRANSFERASE"/>
    <property type="match status" value="1"/>
</dbReference>
<dbReference type="AlphaFoldDB" id="A0ABD5SQB3"/>
<organism evidence="5 6">
    <name type="scientific">Natrinema soli</name>
    <dbReference type="NCBI Taxonomy" id="1930624"/>
    <lineage>
        <taxon>Archaea</taxon>
        <taxon>Methanobacteriati</taxon>
        <taxon>Methanobacteriota</taxon>
        <taxon>Stenosarchaea group</taxon>
        <taxon>Halobacteria</taxon>
        <taxon>Halobacteriales</taxon>
        <taxon>Natrialbaceae</taxon>
        <taxon>Natrinema</taxon>
    </lineage>
</organism>
<dbReference type="PANTHER" id="PTHR12526:SF510">
    <property type="entry name" value="D-INOSITOL 3-PHOSPHATE GLYCOSYLTRANSFERASE"/>
    <property type="match status" value="1"/>
</dbReference>
<dbReference type="InterPro" id="IPR028098">
    <property type="entry name" value="Glyco_trans_4-like_N"/>
</dbReference>
<dbReference type="EMBL" id="JBHSWV010000380">
    <property type="protein sequence ID" value="MFC6767460.1"/>
    <property type="molecule type" value="Genomic_DNA"/>
</dbReference>
<keyword evidence="2 5" id="KW-0808">Transferase</keyword>
<evidence type="ECO:0000256" key="1">
    <source>
        <dbReference type="ARBA" id="ARBA00022676"/>
    </source>
</evidence>
<comment type="caution">
    <text evidence="5">The sequence shown here is derived from an EMBL/GenBank/DDBJ whole genome shotgun (WGS) entry which is preliminary data.</text>
</comment>
<name>A0ABD5SQB3_9EURY</name>
<sequence>MIRVYWRMHIGFYHDAAGTRHAGGIAVYTQRMAVELSETNDVTLYTRRGDFSPVLTDSDVTIVETPSFDDHPSKVTDPINPLGTQNRKKFLMTLWAARNDVIDHMNERLDVLCTYQFLDDLLLSNLVDVPTVYTFHKASTVTPMTWLRDRFSQTERLVANSPDTARRLTETFGYDFEDVVPPGIDPEEFRPGIEPAFESDGPAILFVGRLVESKGIDDLLEAVATLDGRQELHFVGRGERARIRDRAAALGIDDDVVCHGEVPHPDLPAYHAGADVFCLPSHEESFGMANLEAMACGLPVVTTDLEGITTYLSNGENGLLARTGDPQDLADKLTMLVESPSLRSRLGAQAREDAYAFRWTAQAQRFERVCRTALESIEGIDRPSNGPIRVDTV</sequence>
<dbReference type="GO" id="GO:0016757">
    <property type="term" value="F:glycosyltransferase activity"/>
    <property type="evidence" value="ECO:0007669"/>
    <property type="project" value="UniProtKB-KW"/>
</dbReference>
<keyword evidence="1 5" id="KW-0328">Glycosyltransferase</keyword>
<dbReference type="EC" id="2.4.-.-" evidence="5"/>